<dbReference type="GO" id="GO:0008076">
    <property type="term" value="C:voltage-gated potassium channel complex"/>
    <property type="evidence" value="ECO:0007669"/>
    <property type="project" value="TreeGrafter"/>
</dbReference>
<accession>A0A401NZ13</accession>
<comment type="subcellular location">
    <subcellularLocation>
        <location evidence="1">Membrane</location>
        <topology evidence="1">Multi-pass membrane protein</topology>
    </subcellularLocation>
</comment>
<sequence>SQEATEKDRNIYSCKSSTCLLTMSLRRNVISSSPVRYTSAGSMSRMFLWSRQQHRRQQGRSKIKFTPSDLEKWNAVSALKAGEDRATYLGLGMLICSIVLAFLLGTKLVRSYNESVWKGESKCTVIETRITNCKNCIQSCVSNCQKALHYPCIQIYVNLSASGSRALLHLSEDSVRVNSECFCATKCNINYSETEMLIASITENNTQSQPNPFSCYYDPEGQQNNVLLTRFDLPTALLNSAFWPMCMFACGTVIIIMVKMTQYLSLLKEHLHK</sequence>
<evidence type="ECO:0000256" key="6">
    <source>
        <dbReference type="ARBA" id="ARBA00023136"/>
    </source>
</evidence>
<name>A0A401NZ13_SCYTO</name>
<keyword evidence="3 9" id="KW-0812">Transmembrane</keyword>
<dbReference type="EMBL" id="BFAA01004257">
    <property type="protein sequence ID" value="GCB66109.1"/>
    <property type="molecule type" value="Genomic_DNA"/>
</dbReference>
<feature type="transmembrane region" description="Helical" evidence="9">
    <location>
        <begin position="86"/>
        <end position="105"/>
    </location>
</feature>
<evidence type="ECO:0000313" key="11">
    <source>
        <dbReference type="Proteomes" id="UP000288216"/>
    </source>
</evidence>
<dbReference type="GO" id="GO:0015269">
    <property type="term" value="F:calcium-activated potassium channel activity"/>
    <property type="evidence" value="ECO:0007669"/>
    <property type="project" value="InterPro"/>
</dbReference>
<evidence type="ECO:0000256" key="7">
    <source>
        <dbReference type="ARBA" id="ARBA00023180"/>
    </source>
</evidence>
<keyword evidence="7" id="KW-0325">Glycoprotein</keyword>
<reference evidence="10 11" key="1">
    <citation type="journal article" date="2018" name="Nat. Ecol. Evol.">
        <title>Shark genomes provide insights into elasmobranch evolution and the origin of vertebrates.</title>
        <authorList>
            <person name="Hara Y"/>
            <person name="Yamaguchi K"/>
            <person name="Onimaru K"/>
            <person name="Kadota M"/>
            <person name="Koyanagi M"/>
            <person name="Keeley SD"/>
            <person name="Tatsumi K"/>
            <person name="Tanaka K"/>
            <person name="Motone F"/>
            <person name="Kageyama Y"/>
            <person name="Nozu R"/>
            <person name="Adachi N"/>
            <person name="Nishimura O"/>
            <person name="Nakagawa R"/>
            <person name="Tanegashima C"/>
            <person name="Kiyatake I"/>
            <person name="Matsumoto R"/>
            <person name="Murakumo K"/>
            <person name="Nishida K"/>
            <person name="Terakita A"/>
            <person name="Kuratani S"/>
            <person name="Sato K"/>
            <person name="Hyodo S Kuraku.S."/>
        </authorList>
    </citation>
    <scope>NUCLEOTIDE SEQUENCE [LARGE SCALE GENOMIC DNA]</scope>
</reference>
<dbReference type="PANTHER" id="PTHR10258:SF5">
    <property type="entry name" value="CALCIUM-ACTIVATED POTASSIUM CHANNEL SUBUNIT BETA-2"/>
    <property type="match status" value="1"/>
</dbReference>
<feature type="non-terminal residue" evidence="10">
    <location>
        <position position="1"/>
    </location>
</feature>
<evidence type="ECO:0000256" key="4">
    <source>
        <dbReference type="ARBA" id="ARBA00022989"/>
    </source>
</evidence>
<organism evidence="10 11">
    <name type="scientific">Scyliorhinus torazame</name>
    <name type="common">Cloudy catshark</name>
    <name type="synonym">Catulus torazame</name>
    <dbReference type="NCBI Taxonomy" id="75743"/>
    <lineage>
        <taxon>Eukaryota</taxon>
        <taxon>Metazoa</taxon>
        <taxon>Chordata</taxon>
        <taxon>Craniata</taxon>
        <taxon>Vertebrata</taxon>
        <taxon>Chondrichthyes</taxon>
        <taxon>Elasmobranchii</taxon>
        <taxon>Galeomorphii</taxon>
        <taxon>Galeoidea</taxon>
        <taxon>Carcharhiniformes</taxon>
        <taxon>Scyliorhinidae</taxon>
        <taxon>Scyliorhinus</taxon>
    </lineage>
</organism>
<evidence type="ECO:0008006" key="12">
    <source>
        <dbReference type="Google" id="ProtNLM"/>
    </source>
</evidence>
<evidence type="ECO:0000256" key="8">
    <source>
        <dbReference type="ARBA" id="ARBA00023303"/>
    </source>
</evidence>
<keyword evidence="4 9" id="KW-1133">Transmembrane helix</keyword>
<evidence type="ECO:0000256" key="1">
    <source>
        <dbReference type="ARBA" id="ARBA00004141"/>
    </source>
</evidence>
<dbReference type="GO" id="GO:0015459">
    <property type="term" value="F:potassium channel regulator activity"/>
    <property type="evidence" value="ECO:0007669"/>
    <property type="project" value="TreeGrafter"/>
</dbReference>
<dbReference type="Pfam" id="PF03185">
    <property type="entry name" value="CaKB"/>
    <property type="match status" value="1"/>
</dbReference>
<keyword evidence="8" id="KW-0407">Ion channel</keyword>
<keyword evidence="11" id="KW-1185">Reference proteome</keyword>
<keyword evidence="6 9" id="KW-0472">Membrane</keyword>
<proteinExistence type="predicted"/>
<evidence type="ECO:0000313" key="10">
    <source>
        <dbReference type="EMBL" id="GCB66109.1"/>
    </source>
</evidence>
<keyword evidence="5" id="KW-0406">Ion transport</keyword>
<comment type="caution">
    <text evidence="10">The sequence shown here is derived from an EMBL/GenBank/DDBJ whole genome shotgun (WGS) entry which is preliminary data.</text>
</comment>
<gene>
    <name evidence="10" type="ORF">scyTo_0010050</name>
</gene>
<evidence type="ECO:0000256" key="2">
    <source>
        <dbReference type="ARBA" id="ARBA00022448"/>
    </source>
</evidence>
<dbReference type="OMA" id="HKDYAAT"/>
<protein>
    <recommendedName>
        <fullName evidence="12">KCNMB2 ball/chain domain-containing protein</fullName>
    </recommendedName>
</protein>
<dbReference type="Proteomes" id="UP000288216">
    <property type="component" value="Unassembled WGS sequence"/>
</dbReference>
<evidence type="ECO:0000256" key="3">
    <source>
        <dbReference type="ARBA" id="ARBA00022692"/>
    </source>
</evidence>
<feature type="transmembrane region" description="Helical" evidence="9">
    <location>
        <begin position="241"/>
        <end position="258"/>
    </location>
</feature>
<dbReference type="OrthoDB" id="5962477at2759"/>
<keyword evidence="2" id="KW-0813">Transport</keyword>
<evidence type="ECO:0000256" key="5">
    <source>
        <dbReference type="ARBA" id="ARBA00023065"/>
    </source>
</evidence>
<evidence type="ECO:0000256" key="9">
    <source>
        <dbReference type="SAM" id="Phobius"/>
    </source>
</evidence>
<dbReference type="InterPro" id="IPR003930">
    <property type="entry name" value="K_chnl_Ca-activ_BK_bsu"/>
</dbReference>
<dbReference type="GO" id="GO:0005513">
    <property type="term" value="P:detection of calcium ion"/>
    <property type="evidence" value="ECO:0007669"/>
    <property type="project" value="TreeGrafter"/>
</dbReference>
<dbReference type="AlphaFoldDB" id="A0A401NZ13"/>
<dbReference type="PANTHER" id="PTHR10258">
    <property type="entry name" value="CALCIUM-ACTIVATED POTASSIUM CHANNEL SUBUNIT BETA"/>
    <property type="match status" value="1"/>
</dbReference>